<protein>
    <submittedName>
        <fullName evidence="1">Tail completion protein</fullName>
    </submittedName>
</protein>
<reference evidence="1" key="1">
    <citation type="journal article" date="2021" name="Proc. Natl. Acad. Sci. U.S.A.">
        <title>A Catalog of Tens of Thousands of Viruses from Human Metagenomes Reveals Hidden Associations with Chronic Diseases.</title>
        <authorList>
            <person name="Tisza M.J."/>
            <person name="Buck C.B."/>
        </authorList>
    </citation>
    <scope>NUCLEOTIDE SEQUENCE</scope>
    <source>
        <strain evidence="1">CtTic26</strain>
    </source>
</reference>
<dbReference type="EMBL" id="BK014701">
    <property type="protein sequence ID" value="DAD68385.1"/>
    <property type="molecule type" value="Genomic_DNA"/>
</dbReference>
<sequence>MLNEIVNAISLRLSESFGGIDVHVNELEQGFEEPCFFIDLLNPSEKQIVGNRYLRSYLFDIAYFPRNNSQVEIFDVLDKMHDVLEYIKLEDGTLMRGLNRNSMEEDNVLHYFVTYEMFIYKAGDSKNNAKMEKIELNIKLKEEKNGG</sequence>
<proteinExistence type="predicted"/>
<name>A0A8S5LET0_9CAUD</name>
<dbReference type="Pfam" id="PF20765">
    <property type="entry name" value="Phage_tail_terminator_8"/>
    <property type="match status" value="1"/>
</dbReference>
<dbReference type="InterPro" id="IPR049254">
    <property type="entry name" value="Phage_tail_terminator"/>
</dbReference>
<evidence type="ECO:0000313" key="1">
    <source>
        <dbReference type="EMBL" id="DAD68385.1"/>
    </source>
</evidence>
<organism evidence="1">
    <name type="scientific">Siphoviridae sp. ctTic26</name>
    <dbReference type="NCBI Taxonomy" id="2823583"/>
    <lineage>
        <taxon>Viruses</taxon>
        <taxon>Duplodnaviria</taxon>
        <taxon>Heunggongvirae</taxon>
        <taxon>Uroviricota</taxon>
        <taxon>Caudoviricetes</taxon>
    </lineage>
</organism>
<accession>A0A8S5LET0</accession>